<dbReference type="Pfam" id="PF24716">
    <property type="entry name" value="WapI"/>
    <property type="match status" value="1"/>
</dbReference>
<accession>A0ABR5K1E7</accession>
<proteinExistence type="predicted"/>
<name>A0ABR5K1E7_9BACI</name>
<dbReference type="InterPro" id="IPR056510">
    <property type="entry name" value="WapI"/>
</dbReference>
<comment type="caution">
    <text evidence="1">The sequence shown here is derived from an EMBL/GenBank/DDBJ whole genome shotgun (WGS) entry which is preliminary data.</text>
</comment>
<keyword evidence="2" id="KW-1185">Reference proteome</keyword>
<dbReference type="EMBL" id="LGRV01000003">
    <property type="protein sequence ID" value="KOS68721.1"/>
    <property type="molecule type" value="Genomic_DNA"/>
</dbReference>
<protein>
    <submittedName>
        <fullName evidence="1">Uncharacterized protein</fullName>
    </submittedName>
</protein>
<reference evidence="2" key="1">
    <citation type="submission" date="2015-07" db="EMBL/GenBank/DDBJ databases">
        <title>Fjat-14205 dsm 2895.</title>
        <authorList>
            <person name="Liu B."/>
            <person name="Wang J."/>
            <person name="Zhu Y."/>
            <person name="Liu G."/>
            <person name="Chen Q."/>
            <person name="Chen Z."/>
            <person name="Lan J."/>
            <person name="Che J."/>
            <person name="Ge C."/>
            <person name="Shi H."/>
            <person name="Pan Z."/>
            <person name="Liu X."/>
        </authorList>
    </citation>
    <scope>NUCLEOTIDE SEQUENCE [LARGE SCALE GENOMIC DNA]</scope>
    <source>
        <strain evidence="2">DSM 25560</strain>
    </source>
</reference>
<gene>
    <name evidence="1" type="ORF">AEA09_09335</name>
</gene>
<evidence type="ECO:0000313" key="2">
    <source>
        <dbReference type="Proteomes" id="UP000050668"/>
    </source>
</evidence>
<organism evidence="1 2">
    <name type="scientific">Lysinibacillus contaminans</name>
    <dbReference type="NCBI Taxonomy" id="1293441"/>
    <lineage>
        <taxon>Bacteria</taxon>
        <taxon>Bacillati</taxon>
        <taxon>Bacillota</taxon>
        <taxon>Bacilli</taxon>
        <taxon>Bacillales</taxon>
        <taxon>Bacillaceae</taxon>
        <taxon>Lysinibacillus</taxon>
    </lineage>
</organism>
<sequence length="95" mass="11501">MKGQVYGLYVQLQKVYKQLKGIFHFSNRDDSLNFTLQFNQYEQIQVQGYFQELPSEENRLEFEFQFQLDQRYLPKTLPELKNKVNFYGDMKGKTD</sequence>
<evidence type="ECO:0000313" key="1">
    <source>
        <dbReference type="EMBL" id="KOS68721.1"/>
    </source>
</evidence>
<dbReference type="Proteomes" id="UP000050668">
    <property type="component" value="Unassembled WGS sequence"/>
</dbReference>